<keyword evidence="2" id="KW-1185">Reference proteome</keyword>
<dbReference type="PANTHER" id="PTHR11803:SF39">
    <property type="entry name" value="2-IMINOBUTANOATE_2-IMINOPROPANOATE DEAMINASE"/>
    <property type="match status" value="1"/>
</dbReference>
<dbReference type="PANTHER" id="PTHR11803">
    <property type="entry name" value="2-IMINOBUTANOATE/2-IMINOPROPANOATE DEAMINASE RIDA"/>
    <property type="match status" value="1"/>
</dbReference>
<evidence type="ECO:0000313" key="1">
    <source>
        <dbReference type="EMBL" id="CTQ74136.1"/>
    </source>
</evidence>
<dbReference type="AlphaFoldDB" id="A0A0M6ZD88"/>
<dbReference type="CDD" id="cd00448">
    <property type="entry name" value="YjgF_YER057c_UK114_family"/>
    <property type="match status" value="1"/>
</dbReference>
<dbReference type="InterPro" id="IPR035959">
    <property type="entry name" value="RutC-like_sf"/>
</dbReference>
<dbReference type="Gene3D" id="3.30.1330.40">
    <property type="entry name" value="RutC-like"/>
    <property type="match status" value="1"/>
</dbReference>
<accession>A0A0M6ZD88</accession>
<gene>
    <name evidence="1" type="primary">yabJ_3</name>
    <name evidence="1" type="ORF">LA5096_03929</name>
</gene>
<keyword evidence="1" id="KW-0378">Hydrolase</keyword>
<dbReference type="Pfam" id="PF01042">
    <property type="entry name" value="Ribonuc_L-PSP"/>
    <property type="match status" value="1"/>
</dbReference>
<dbReference type="Proteomes" id="UP000049983">
    <property type="component" value="Unassembled WGS sequence"/>
</dbReference>
<dbReference type="GO" id="GO:0005829">
    <property type="term" value="C:cytosol"/>
    <property type="evidence" value="ECO:0007669"/>
    <property type="project" value="TreeGrafter"/>
</dbReference>
<protein>
    <submittedName>
        <fullName evidence="1">Enamine/imine deaminase</fullName>
        <ecNumber evidence="1">3.5.4.-</ecNumber>
    </submittedName>
</protein>
<dbReference type="InterPro" id="IPR006175">
    <property type="entry name" value="YjgF/YER057c/UK114"/>
</dbReference>
<sequence>MLPIHHMIGNAPQPVAPFSHAVEADGWICVTGQMPTFPDDPQAPLPEGIAAQTTRVMENLKLVLAGVGLGFEHIVFARVYLTEFKRDYQEMNQTYLSFFPPDKLPGRTCIGVTGLALDALVEIDLVAKRP</sequence>
<dbReference type="EC" id="3.5.4.-" evidence="1"/>
<dbReference type="EMBL" id="CXWC01000011">
    <property type="protein sequence ID" value="CTQ74136.1"/>
    <property type="molecule type" value="Genomic_DNA"/>
</dbReference>
<dbReference type="GO" id="GO:0019239">
    <property type="term" value="F:deaminase activity"/>
    <property type="evidence" value="ECO:0007669"/>
    <property type="project" value="TreeGrafter"/>
</dbReference>
<proteinExistence type="predicted"/>
<dbReference type="STRING" id="311410.LA5095_00789"/>
<dbReference type="SUPFAM" id="SSF55298">
    <property type="entry name" value="YjgF-like"/>
    <property type="match status" value="1"/>
</dbReference>
<reference evidence="2" key="1">
    <citation type="submission" date="2015-07" db="EMBL/GenBank/DDBJ databases">
        <authorList>
            <person name="Rodrigo-Torres Lidia"/>
            <person name="Arahal R.David."/>
        </authorList>
    </citation>
    <scope>NUCLEOTIDE SEQUENCE [LARGE SCALE GENOMIC DNA]</scope>
    <source>
        <strain evidence="2">CECT 5096</strain>
    </source>
</reference>
<evidence type="ECO:0000313" key="2">
    <source>
        <dbReference type="Proteomes" id="UP000049983"/>
    </source>
</evidence>
<name>A0A0M6ZD88_9HYPH</name>
<organism evidence="1 2">
    <name type="scientific">Roseibium album</name>
    <dbReference type="NCBI Taxonomy" id="311410"/>
    <lineage>
        <taxon>Bacteria</taxon>
        <taxon>Pseudomonadati</taxon>
        <taxon>Pseudomonadota</taxon>
        <taxon>Alphaproteobacteria</taxon>
        <taxon>Hyphomicrobiales</taxon>
        <taxon>Stappiaceae</taxon>
        <taxon>Roseibium</taxon>
    </lineage>
</organism>